<evidence type="ECO:0000313" key="2">
    <source>
        <dbReference type="WBParaSite" id="ASIM_0000353701-mRNA-1"/>
    </source>
</evidence>
<accession>A0A0M3J7I9</accession>
<evidence type="ECO:0000256" key="1">
    <source>
        <dbReference type="SAM" id="MobiDB-lite"/>
    </source>
</evidence>
<feature type="region of interest" description="Disordered" evidence="1">
    <location>
        <begin position="45"/>
        <end position="65"/>
    </location>
</feature>
<dbReference type="AlphaFoldDB" id="A0A0M3J7I9"/>
<name>A0A0M3J7I9_ANISI</name>
<protein>
    <submittedName>
        <fullName evidence="2">Glycoprotein 120</fullName>
    </submittedName>
</protein>
<reference evidence="2" key="1">
    <citation type="submission" date="2017-02" db="UniProtKB">
        <authorList>
            <consortium name="WormBaseParasite"/>
        </authorList>
    </citation>
    <scope>IDENTIFICATION</scope>
</reference>
<sequence length="80" mass="8820">LTLIETSITMMCADVGTIKHLNQPTAHKYCVEWGTVARNRSRQAARAHVPARSSNSTPQSFKPVYFDTTLNNNNSSIGVN</sequence>
<organism evidence="2">
    <name type="scientific">Anisakis simplex</name>
    <name type="common">Herring worm</name>
    <dbReference type="NCBI Taxonomy" id="6269"/>
    <lineage>
        <taxon>Eukaryota</taxon>
        <taxon>Metazoa</taxon>
        <taxon>Ecdysozoa</taxon>
        <taxon>Nematoda</taxon>
        <taxon>Chromadorea</taxon>
        <taxon>Rhabditida</taxon>
        <taxon>Spirurina</taxon>
        <taxon>Ascaridomorpha</taxon>
        <taxon>Ascaridoidea</taxon>
        <taxon>Anisakidae</taxon>
        <taxon>Anisakis</taxon>
        <taxon>Anisakis simplex complex</taxon>
    </lineage>
</organism>
<proteinExistence type="predicted"/>
<dbReference type="WBParaSite" id="ASIM_0000353701-mRNA-1">
    <property type="protein sequence ID" value="ASIM_0000353701-mRNA-1"/>
    <property type="gene ID" value="ASIM_0000353701"/>
</dbReference>